<dbReference type="InterPro" id="IPR005828">
    <property type="entry name" value="MFS_sugar_transport-like"/>
</dbReference>
<dbReference type="OrthoDB" id="268400at2759"/>
<evidence type="ECO:0000313" key="6">
    <source>
        <dbReference type="EMBL" id="RMZ27280.1"/>
    </source>
</evidence>
<evidence type="ECO:0000256" key="1">
    <source>
        <dbReference type="ARBA" id="ARBA00004141"/>
    </source>
</evidence>
<dbReference type="PANTHER" id="PTHR23502:SF164">
    <property type="entry name" value="MAJOR FACILITATOR SUPERFAMILY (MFS) PROFILE DOMAIN-CONTAINING PROTEIN"/>
    <property type="match status" value="1"/>
</dbReference>
<feature type="transmembrane region" description="Helical" evidence="5">
    <location>
        <begin position="102"/>
        <end position="126"/>
    </location>
</feature>
<feature type="transmembrane region" description="Helical" evidence="5">
    <location>
        <begin position="505"/>
        <end position="525"/>
    </location>
</feature>
<dbReference type="Pfam" id="PF00083">
    <property type="entry name" value="Sugar_tr"/>
    <property type="match status" value="1"/>
</dbReference>
<feature type="transmembrane region" description="Helical" evidence="5">
    <location>
        <begin position="133"/>
        <end position="151"/>
    </location>
</feature>
<dbReference type="Gene3D" id="1.20.1720.10">
    <property type="entry name" value="Multidrug resistance protein D"/>
    <property type="match status" value="1"/>
</dbReference>
<evidence type="ECO:0000256" key="2">
    <source>
        <dbReference type="ARBA" id="ARBA00022692"/>
    </source>
</evidence>
<dbReference type="GO" id="GO:0022857">
    <property type="term" value="F:transmembrane transporter activity"/>
    <property type="evidence" value="ECO:0007669"/>
    <property type="project" value="InterPro"/>
</dbReference>
<reference evidence="6 7" key="1">
    <citation type="journal article" date="2018" name="BMC Genomics">
        <title>Genomic evidence for intraspecific hybridization in a clonal and extremely halotolerant yeast.</title>
        <authorList>
            <person name="Gostincar C."/>
            <person name="Stajich J.E."/>
            <person name="Zupancic J."/>
            <person name="Zalar P."/>
            <person name="Gunde-Cimerman N."/>
        </authorList>
    </citation>
    <scope>NUCLEOTIDE SEQUENCE [LARGE SCALE GENOMIC DNA]</scope>
    <source>
        <strain evidence="6 7">EXF-120</strain>
    </source>
</reference>
<sequence>MEKEKVTAVVDKYEHVDDDLVKVKKPGAMGTVTISDTEDVIMVPTPSADPQDPLNMPKWRKMLFIVLLSIFSSIGLALVSGFGGLLGFYIPQYEAEGIGYNGISRLMTFPTMFMGVGNLICIPLAMAIGRRPVYLGSLVLLVAGGVLAAYAKDYNWHLGARMLLGFSAGNSEALVPMMIQAGDPFPARAVYLHHLSSYNPDCGQLCLLPICVSDRWSHRARELGRQYNLGAGLSAATLLFSVFLAPETKYVRSLAAYGQTTETVSDNPDDCHDNSPPQIRISERPAFDYENFAARTWRSDLRLFSVVPDWSEGLYALRNTFQVLLFPNVLWAFCLNGLTIGVNIAIGTTYGEIMQTGYGWGHSSVSYVTAGQIVTALIALPVLGKGSDWAIKRAAKRNGGVHEPENRLLLLWLPIIVGVISATIYGQAAQHPDQYHWFAIAFVYAAYYFCFLGANIGGITYLLDSYPARSAPVLVVICAFRGFVSFGTSYGVTDFIETSGYDGSFGTYAGLTALFGLLGLPVFFFGKRIRQFTGKWAVKSTNGRPSQSY</sequence>
<keyword evidence="4 5" id="KW-0472">Membrane</keyword>
<feature type="transmembrane region" description="Helical" evidence="5">
    <location>
        <begin position="473"/>
        <end position="493"/>
    </location>
</feature>
<evidence type="ECO:0000256" key="5">
    <source>
        <dbReference type="SAM" id="Phobius"/>
    </source>
</evidence>
<gene>
    <name evidence="6" type="ORF">D0859_08650</name>
</gene>
<feature type="transmembrane region" description="Helical" evidence="5">
    <location>
        <begin position="323"/>
        <end position="346"/>
    </location>
</feature>
<name>A0A3M7IPA6_HORWE</name>
<dbReference type="InterPro" id="IPR036259">
    <property type="entry name" value="MFS_trans_sf"/>
</dbReference>
<feature type="transmembrane region" description="Helical" evidence="5">
    <location>
        <begin position="227"/>
        <end position="245"/>
    </location>
</feature>
<feature type="transmembrane region" description="Helical" evidence="5">
    <location>
        <begin position="408"/>
        <end position="429"/>
    </location>
</feature>
<evidence type="ECO:0000313" key="7">
    <source>
        <dbReference type="Proteomes" id="UP000281677"/>
    </source>
</evidence>
<dbReference type="SUPFAM" id="SSF103473">
    <property type="entry name" value="MFS general substrate transporter"/>
    <property type="match status" value="1"/>
</dbReference>
<feature type="transmembrane region" description="Helical" evidence="5">
    <location>
        <begin position="366"/>
        <end position="387"/>
    </location>
</feature>
<dbReference type="AlphaFoldDB" id="A0A3M7IPA6"/>
<evidence type="ECO:0008006" key="8">
    <source>
        <dbReference type="Google" id="ProtNLM"/>
    </source>
</evidence>
<proteinExistence type="predicted"/>
<dbReference type="EMBL" id="QWIT01000256">
    <property type="protein sequence ID" value="RMZ27280.1"/>
    <property type="molecule type" value="Genomic_DNA"/>
</dbReference>
<dbReference type="GO" id="GO:0005886">
    <property type="term" value="C:plasma membrane"/>
    <property type="evidence" value="ECO:0007669"/>
    <property type="project" value="TreeGrafter"/>
</dbReference>
<keyword evidence="3 5" id="KW-1133">Transmembrane helix</keyword>
<feature type="transmembrane region" description="Helical" evidence="5">
    <location>
        <begin position="435"/>
        <end position="461"/>
    </location>
</feature>
<comment type="caution">
    <text evidence="6">The sequence shown here is derived from an EMBL/GenBank/DDBJ whole genome shotgun (WGS) entry which is preliminary data.</text>
</comment>
<feature type="transmembrane region" description="Helical" evidence="5">
    <location>
        <begin position="63"/>
        <end position="90"/>
    </location>
</feature>
<evidence type="ECO:0000256" key="4">
    <source>
        <dbReference type="ARBA" id="ARBA00023136"/>
    </source>
</evidence>
<evidence type="ECO:0000256" key="3">
    <source>
        <dbReference type="ARBA" id="ARBA00022989"/>
    </source>
</evidence>
<dbReference type="VEuPathDB" id="FungiDB:BTJ68_10700"/>
<keyword evidence="2 5" id="KW-0812">Transmembrane</keyword>
<dbReference type="PANTHER" id="PTHR23502">
    <property type="entry name" value="MAJOR FACILITATOR SUPERFAMILY"/>
    <property type="match status" value="1"/>
</dbReference>
<accession>A0A3M7IPA6</accession>
<comment type="subcellular location">
    <subcellularLocation>
        <location evidence="1">Membrane</location>
        <topology evidence="1">Multi-pass membrane protein</topology>
    </subcellularLocation>
</comment>
<dbReference type="Gene3D" id="1.20.1250.20">
    <property type="entry name" value="MFS general substrate transporter like domains"/>
    <property type="match status" value="1"/>
</dbReference>
<organism evidence="6 7">
    <name type="scientific">Hortaea werneckii</name>
    <name type="common">Black yeast</name>
    <name type="synonym">Cladosporium werneckii</name>
    <dbReference type="NCBI Taxonomy" id="91943"/>
    <lineage>
        <taxon>Eukaryota</taxon>
        <taxon>Fungi</taxon>
        <taxon>Dikarya</taxon>
        <taxon>Ascomycota</taxon>
        <taxon>Pezizomycotina</taxon>
        <taxon>Dothideomycetes</taxon>
        <taxon>Dothideomycetidae</taxon>
        <taxon>Mycosphaerellales</taxon>
        <taxon>Teratosphaeriaceae</taxon>
        <taxon>Hortaea</taxon>
    </lineage>
</organism>
<protein>
    <recommendedName>
        <fullName evidence="8">Major facilitator superfamily (MFS) profile domain-containing protein</fullName>
    </recommendedName>
</protein>
<dbReference type="Proteomes" id="UP000281677">
    <property type="component" value="Unassembled WGS sequence"/>
</dbReference>